<gene>
    <name evidence="2" type="ordered locus">PGN_0565</name>
</gene>
<evidence type="ECO:0000313" key="3">
    <source>
        <dbReference type="Proteomes" id="UP000008842"/>
    </source>
</evidence>
<evidence type="ECO:0000313" key="2">
    <source>
        <dbReference type="EMBL" id="BAG33084.1"/>
    </source>
</evidence>
<evidence type="ECO:0000256" key="1">
    <source>
        <dbReference type="HAMAP-Rule" id="MF_00652"/>
    </source>
</evidence>
<dbReference type="PANTHER" id="PTHR30283:SF4">
    <property type="entry name" value="PEROXIDE STRESS RESISTANCE PROTEIN YAAA"/>
    <property type="match status" value="1"/>
</dbReference>
<dbReference type="InterPro" id="IPR005583">
    <property type="entry name" value="YaaA"/>
</dbReference>
<dbReference type="Proteomes" id="UP000008842">
    <property type="component" value="Chromosome"/>
</dbReference>
<proteinExistence type="inferred from homology"/>
<organism evidence="2 3">
    <name type="scientific">Porphyromonas gingivalis (strain ATCC 33277 / DSM 20709 / CIP 103683 / JCM 12257 / NCTC 11834 / 2561)</name>
    <dbReference type="NCBI Taxonomy" id="431947"/>
    <lineage>
        <taxon>Bacteria</taxon>
        <taxon>Pseudomonadati</taxon>
        <taxon>Bacteroidota</taxon>
        <taxon>Bacteroidia</taxon>
        <taxon>Bacteroidales</taxon>
        <taxon>Porphyromonadaceae</taxon>
        <taxon>Porphyromonas</taxon>
    </lineage>
</organism>
<dbReference type="HOGENOM" id="CLU_061989_0_1_10"/>
<dbReference type="AlphaFoldDB" id="B2RI89"/>
<dbReference type="HAMAP" id="MF_00652">
    <property type="entry name" value="UPF0246"/>
    <property type="match status" value="1"/>
</dbReference>
<dbReference type="NCBIfam" id="NF002547">
    <property type="entry name" value="PRK02101.2-5"/>
    <property type="match status" value="1"/>
</dbReference>
<dbReference type="PANTHER" id="PTHR30283">
    <property type="entry name" value="PEROXIDE STRESS RESPONSE PROTEIN YAAA"/>
    <property type="match status" value="1"/>
</dbReference>
<dbReference type="EMBL" id="AP009380">
    <property type="protein sequence ID" value="BAG33084.1"/>
    <property type="molecule type" value="Genomic_DNA"/>
</dbReference>
<dbReference type="KEGG" id="pgn:PGN_0565"/>
<name>B2RI89_PORG3</name>
<accession>B2RI89</accession>
<sequence>MSSGSSLMLILLSCAKTIGIPKRLPSHLTTTSPIFDEQTTKIALAASSCDIEELSRLLRINRKLAEENHRRWQHFFEDDSPTAPAALAYTGMVFKKLAPANFNADDWLYASEHLLITSFLYGLLRPSDMIRPYRMEGFAHLGAPVEDEVFNFWRPHLTDFLIEKVCEKGGELCFLASEEMKKLFDWKRVEQAVRVVTPHFKVPQPDGGLKQIVIYTKMARGLMTAHLLTRRCRHVEEMQLFSPEGFIFRPELSDEINYLFVME</sequence>
<dbReference type="eggNOG" id="COG3022">
    <property type="taxonomic scope" value="Bacteria"/>
</dbReference>
<dbReference type="GO" id="GO:0005829">
    <property type="term" value="C:cytosol"/>
    <property type="evidence" value="ECO:0007669"/>
    <property type="project" value="TreeGrafter"/>
</dbReference>
<comment type="similarity">
    <text evidence="1">Belongs to the UPF0246 family.</text>
</comment>
<dbReference type="GO" id="GO:0033194">
    <property type="term" value="P:response to hydroperoxide"/>
    <property type="evidence" value="ECO:0007669"/>
    <property type="project" value="TreeGrafter"/>
</dbReference>
<dbReference type="Pfam" id="PF03883">
    <property type="entry name" value="H2O2_YaaD"/>
    <property type="match status" value="1"/>
</dbReference>
<protein>
    <recommendedName>
        <fullName evidence="1">UPF0246 protein PGN_0565</fullName>
    </recommendedName>
</protein>
<reference evidence="2 3" key="1">
    <citation type="journal article" date="2008" name="DNA Res.">
        <title>Determination of the genome sequence of Porphyromonas gingivalis strain ATCC 33277 and genomic comparison with strain W83 revealed extensive genome rearrangements in P. gingivalis.</title>
        <authorList>
            <person name="Naito M."/>
            <person name="Hirakawa H."/>
            <person name="Yamashita A."/>
            <person name="Ohara N."/>
            <person name="Shoji M."/>
            <person name="Yukitake H."/>
            <person name="Nakayama K."/>
            <person name="Toh H."/>
            <person name="Yoshimura F."/>
            <person name="Kuhara S."/>
            <person name="Hattori M."/>
            <person name="Hayashi T."/>
            <person name="Nakayama K."/>
        </authorList>
    </citation>
    <scope>NUCLEOTIDE SEQUENCE [LARGE SCALE GENOMIC DNA]</scope>
    <source>
        <strain evidence="3">ATCC 33277 / DSM 20709 / CIP 103683 / JCM 12257 / NCTC 11834 / 2561</strain>
    </source>
</reference>